<evidence type="ECO:0000256" key="2">
    <source>
        <dbReference type="ARBA" id="ARBA00022475"/>
    </source>
</evidence>
<dbReference type="STRING" id="1423724.FC32_GL000566"/>
<dbReference type="Proteomes" id="UP000051324">
    <property type="component" value="Unassembled WGS sequence"/>
</dbReference>
<dbReference type="InterPro" id="IPR050250">
    <property type="entry name" value="Macrolide_Exporter_MacB"/>
</dbReference>
<feature type="transmembrane region" description="Helical" evidence="7">
    <location>
        <begin position="346"/>
        <end position="365"/>
    </location>
</feature>
<accession>A0A0R1TXN2</accession>
<keyword evidence="11" id="KW-1185">Reference proteome</keyword>
<comment type="similarity">
    <text evidence="6">Belongs to the ABC-4 integral membrane protein family.</text>
</comment>
<evidence type="ECO:0000256" key="7">
    <source>
        <dbReference type="SAM" id="Phobius"/>
    </source>
</evidence>
<dbReference type="eggNOG" id="COG0577">
    <property type="taxonomic scope" value="Bacteria"/>
</dbReference>
<evidence type="ECO:0000313" key="10">
    <source>
        <dbReference type="EMBL" id="KRL83317.1"/>
    </source>
</evidence>
<evidence type="ECO:0000256" key="4">
    <source>
        <dbReference type="ARBA" id="ARBA00022989"/>
    </source>
</evidence>
<dbReference type="GO" id="GO:0022857">
    <property type="term" value="F:transmembrane transporter activity"/>
    <property type="evidence" value="ECO:0007669"/>
    <property type="project" value="TreeGrafter"/>
</dbReference>
<organism evidence="10 11">
    <name type="scientific">Ligilactobacillus apodemi DSM 16634 = JCM 16172</name>
    <dbReference type="NCBI Taxonomy" id="1423724"/>
    <lineage>
        <taxon>Bacteria</taxon>
        <taxon>Bacillati</taxon>
        <taxon>Bacillota</taxon>
        <taxon>Bacilli</taxon>
        <taxon>Lactobacillales</taxon>
        <taxon>Lactobacillaceae</taxon>
        <taxon>Ligilactobacillus</taxon>
    </lineage>
</organism>
<comment type="subcellular location">
    <subcellularLocation>
        <location evidence="1">Cell membrane</location>
        <topology evidence="1">Multi-pass membrane protein</topology>
    </subcellularLocation>
</comment>
<dbReference type="InterPro" id="IPR003838">
    <property type="entry name" value="ABC3_permease_C"/>
</dbReference>
<dbReference type="EMBL" id="AZFT01000053">
    <property type="protein sequence ID" value="KRL83317.1"/>
    <property type="molecule type" value="Genomic_DNA"/>
</dbReference>
<keyword evidence="2" id="KW-1003">Cell membrane</keyword>
<dbReference type="InterPro" id="IPR025857">
    <property type="entry name" value="MacB_PCD"/>
</dbReference>
<evidence type="ECO:0000256" key="5">
    <source>
        <dbReference type="ARBA" id="ARBA00023136"/>
    </source>
</evidence>
<keyword evidence="3 7" id="KW-0812">Transmembrane</keyword>
<dbReference type="PANTHER" id="PTHR30572:SF4">
    <property type="entry name" value="ABC TRANSPORTER PERMEASE YTRF"/>
    <property type="match status" value="1"/>
</dbReference>
<protein>
    <recommendedName>
        <fullName evidence="12">ABC transporter permease</fullName>
    </recommendedName>
</protein>
<evidence type="ECO:0000259" key="9">
    <source>
        <dbReference type="Pfam" id="PF12704"/>
    </source>
</evidence>
<dbReference type="PATRIC" id="fig|1423724.4.peg.602"/>
<evidence type="ECO:0000256" key="6">
    <source>
        <dbReference type="ARBA" id="ARBA00038076"/>
    </source>
</evidence>
<dbReference type="Pfam" id="PF02687">
    <property type="entry name" value="FtsX"/>
    <property type="match status" value="1"/>
</dbReference>
<keyword evidence="5 7" id="KW-0472">Membrane</keyword>
<feature type="domain" description="MacB-like periplasmic core" evidence="9">
    <location>
        <begin position="1"/>
        <end position="218"/>
    </location>
</feature>
<gene>
    <name evidence="10" type="ORF">FC32_GL000566</name>
</gene>
<evidence type="ECO:0000313" key="11">
    <source>
        <dbReference type="Proteomes" id="UP000051324"/>
    </source>
</evidence>
<comment type="caution">
    <text evidence="10">The sequence shown here is derived from an EMBL/GenBank/DDBJ whole genome shotgun (WGS) entry which is preliminary data.</text>
</comment>
<evidence type="ECO:0000256" key="3">
    <source>
        <dbReference type="ARBA" id="ARBA00022692"/>
    </source>
</evidence>
<evidence type="ECO:0000256" key="1">
    <source>
        <dbReference type="ARBA" id="ARBA00004651"/>
    </source>
</evidence>
<reference evidence="10 11" key="1">
    <citation type="journal article" date="2015" name="Genome Announc.">
        <title>Expanding the biotechnology potential of lactobacilli through comparative genomics of 213 strains and associated genera.</title>
        <authorList>
            <person name="Sun Z."/>
            <person name="Harris H.M."/>
            <person name="McCann A."/>
            <person name="Guo C."/>
            <person name="Argimon S."/>
            <person name="Zhang W."/>
            <person name="Yang X."/>
            <person name="Jeffery I.B."/>
            <person name="Cooney J.C."/>
            <person name="Kagawa T.F."/>
            <person name="Liu W."/>
            <person name="Song Y."/>
            <person name="Salvetti E."/>
            <person name="Wrobel A."/>
            <person name="Rasinkangas P."/>
            <person name="Parkhill J."/>
            <person name="Rea M.C."/>
            <person name="O'Sullivan O."/>
            <person name="Ritari J."/>
            <person name="Douillard F.P."/>
            <person name="Paul Ross R."/>
            <person name="Yang R."/>
            <person name="Briner A.E."/>
            <person name="Felis G.E."/>
            <person name="de Vos W.M."/>
            <person name="Barrangou R."/>
            <person name="Klaenhammer T.R."/>
            <person name="Caufield P.W."/>
            <person name="Cui Y."/>
            <person name="Zhang H."/>
            <person name="O'Toole P.W."/>
        </authorList>
    </citation>
    <scope>NUCLEOTIDE SEQUENCE [LARGE SCALE GENOMIC DNA]</scope>
    <source>
        <strain evidence="10 11">DSM 16634</strain>
    </source>
</reference>
<feature type="domain" description="ABC3 transporter permease C-terminal" evidence="8">
    <location>
        <begin position="258"/>
        <end position="372"/>
    </location>
</feature>
<feature type="transmembrane region" description="Helical" evidence="7">
    <location>
        <begin position="300"/>
        <end position="326"/>
    </location>
</feature>
<dbReference type="PANTHER" id="PTHR30572">
    <property type="entry name" value="MEMBRANE COMPONENT OF TRANSPORTER-RELATED"/>
    <property type="match status" value="1"/>
</dbReference>
<sequence length="378" mass="40075">MIGIIIGIAAVITIIALGNGVKSKMVATFKTTDSGQQTTEIDFVSDNGKTFGFDKQDLIAIEQNFAGKVVSAKFNNPSTGITSAVQVGNSATEMLNLAIVKEPLAQNLIVAGKNFTTQTFTAAKPQALISKALAKRQYKNISMAIGSPLFIDNVNYVVVGVYEASQQADAQAEDPTTGDVIVPKVVFAANTNSKSQGNAVKLTIAKGQNASKVTKKVVKYLEKNGSAKDKGTYNYFDIGSVLQQISKFMDTLTLFISAIAGISLFIAGIGVMNMMYISVSERTQEIGIRLAIGATPRNILMQFLLEAIMLTVSGGLIGFVLGWFLANGIAVFIPGNIKAVVTLNSFLLAFGVSTAVGVIFGILPARQAANKNLIDILR</sequence>
<feature type="transmembrane region" description="Helical" evidence="7">
    <location>
        <begin position="252"/>
        <end position="279"/>
    </location>
</feature>
<keyword evidence="4 7" id="KW-1133">Transmembrane helix</keyword>
<proteinExistence type="inferred from homology"/>
<dbReference type="Pfam" id="PF12704">
    <property type="entry name" value="MacB_PCD"/>
    <property type="match status" value="1"/>
</dbReference>
<name>A0A0R1TXN2_9LACO</name>
<evidence type="ECO:0008006" key="12">
    <source>
        <dbReference type="Google" id="ProtNLM"/>
    </source>
</evidence>
<evidence type="ECO:0000259" key="8">
    <source>
        <dbReference type="Pfam" id="PF02687"/>
    </source>
</evidence>
<dbReference type="GO" id="GO:0005886">
    <property type="term" value="C:plasma membrane"/>
    <property type="evidence" value="ECO:0007669"/>
    <property type="project" value="UniProtKB-SubCell"/>
</dbReference>
<dbReference type="AlphaFoldDB" id="A0A0R1TXN2"/>